<evidence type="ECO:0000313" key="3">
    <source>
        <dbReference type="Proteomes" id="UP000326799"/>
    </source>
</evidence>
<protein>
    <submittedName>
        <fullName evidence="2">Uncharacterized protein</fullName>
    </submittedName>
</protein>
<gene>
    <name evidence="2" type="ORF">BDV33DRAFT_210738</name>
</gene>
<feature type="compositionally biased region" description="Low complexity" evidence="1">
    <location>
        <begin position="131"/>
        <end position="148"/>
    </location>
</feature>
<keyword evidence="3" id="KW-1185">Reference proteome</keyword>
<organism evidence="2 3">
    <name type="scientific">Aspergillus novoparasiticus</name>
    <dbReference type="NCBI Taxonomy" id="986946"/>
    <lineage>
        <taxon>Eukaryota</taxon>
        <taxon>Fungi</taxon>
        <taxon>Dikarya</taxon>
        <taxon>Ascomycota</taxon>
        <taxon>Pezizomycotina</taxon>
        <taxon>Eurotiomycetes</taxon>
        <taxon>Eurotiomycetidae</taxon>
        <taxon>Eurotiales</taxon>
        <taxon>Aspergillaceae</taxon>
        <taxon>Aspergillus</taxon>
        <taxon>Aspergillus subgen. Circumdati</taxon>
    </lineage>
</organism>
<dbReference type="EMBL" id="ML733802">
    <property type="protein sequence ID" value="KAB8212897.1"/>
    <property type="molecule type" value="Genomic_DNA"/>
</dbReference>
<reference evidence="2 3" key="1">
    <citation type="submission" date="2019-04" db="EMBL/GenBank/DDBJ databases">
        <title>Fungal friends and foes A comparative genomics study of 23 Aspergillus species from section Flavi.</title>
        <authorList>
            <consortium name="DOE Joint Genome Institute"/>
            <person name="Kjaerbolling I."/>
            <person name="Vesth T.C."/>
            <person name="Frisvad J.C."/>
            <person name="Nybo J.L."/>
            <person name="Theobald S."/>
            <person name="Kildgaard S."/>
            <person name="Petersen T.I."/>
            <person name="Kuo A."/>
            <person name="Sato A."/>
            <person name="Lyhne E.K."/>
            <person name="Kogle M.E."/>
            <person name="Wiebenga A."/>
            <person name="Kun R.S."/>
            <person name="Lubbers R.J."/>
            <person name="Makela M.R."/>
            <person name="Barry K."/>
            <person name="Chovatia M."/>
            <person name="Clum A."/>
            <person name="Daum C."/>
            <person name="Haridas S."/>
            <person name="He G."/>
            <person name="LaButti K."/>
            <person name="Lipzen A."/>
            <person name="Mondo S."/>
            <person name="Pangilinan J."/>
            <person name="Riley R."/>
            <person name="Salamov A."/>
            <person name="Simmons B.A."/>
            <person name="Magnuson J.K."/>
            <person name="Henrissat B."/>
            <person name="Mortensen U.H."/>
            <person name="Larsen T.O."/>
            <person name="De vries R.P."/>
            <person name="Grigoriev I.V."/>
            <person name="Machida M."/>
            <person name="Baker S.E."/>
            <person name="Andersen M.R."/>
        </authorList>
    </citation>
    <scope>NUCLEOTIDE SEQUENCE [LARGE SCALE GENOMIC DNA]</scope>
    <source>
        <strain evidence="2 3">CBS 126849</strain>
    </source>
</reference>
<sequence length="212" mass="23638">MTIECSAEQAIAQAKEQVFDTFNEYLHRYDKQKDILIKWFKDEIESMFSDETIGRLMSEYVQLHRSQEAQIAGQTTKASEAKGGQRVRKEGRPTRRKQVNDGQPEKSKPAEGTTATKKPAGKKPDTETKAARTTATKKPAGKKPATGTKARRTTATKKPARTKPLPTEEQSLGNTKPIEAEKPSSQEMEHQQSDEKGRPPGRHRGPESIVIP</sequence>
<proteinExistence type="predicted"/>
<accession>A0A5N6E6K5</accession>
<feature type="compositionally biased region" description="Basic residues" evidence="1">
    <location>
        <begin position="149"/>
        <end position="161"/>
    </location>
</feature>
<evidence type="ECO:0000256" key="1">
    <source>
        <dbReference type="SAM" id="MobiDB-lite"/>
    </source>
</evidence>
<name>A0A5N6E6K5_9EURO</name>
<evidence type="ECO:0000313" key="2">
    <source>
        <dbReference type="EMBL" id="KAB8212897.1"/>
    </source>
</evidence>
<dbReference type="AlphaFoldDB" id="A0A5N6E6K5"/>
<dbReference type="Proteomes" id="UP000326799">
    <property type="component" value="Unassembled WGS sequence"/>
</dbReference>
<feature type="compositionally biased region" description="Basic and acidic residues" evidence="1">
    <location>
        <begin position="178"/>
        <end position="198"/>
    </location>
</feature>
<feature type="region of interest" description="Disordered" evidence="1">
    <location>
        <begin position="71"/>
        <end position="212"/>
    </location>
</feature>